<dbReference type="AlphaFoldDB" id="A0A381RFU7"/>
<dbReference type="InterPro" id="IPR046373">
    <property type="entry name" value="Acyl-CoA_Oxase/DH_mid-dom_sf"/>
</dbReference>
<keyword evidence="5" id="KW-0560">Oxidoreductase</keyword>
<reference evidence="10" key="1">
    <citation type="submission" date="2018-05" db="EMBL/GenBank/DDBJ databases">
        <authorList>
            <person name="Lanie J.A."/>
            <person name="Ng W.-L."/>
            <person name="Kazmierczak K.M."/>
            <person name="Andrzejewski T.M."/>
            <person name="Davidsen T.M."/>
            <person name="Wayne K.J."/>
            <person name="Tettelin H."/>
            <person name="Glass J.I."/>
            <person name="Rusch D."/>
            <person name="Podicherti R."/>
            <person name="Tsui H.-C.T."/>
            <person name="Winkler M.E."/>
        </authorList>
    </citation>
    <scope>NUCLEOTIDE SEQUENCE</scope>
</reference>
<evidence type="ECO:0008006" key="11">
    <source>
        <dbReference type="Google" id="ProtNLM"/>
    </source>
</evidence>
<protein>
    <recommendedName>
        <fullName evidence="11">Acyl-CoA dehydrogenase</fullName>
    </recommendedName>
</protein>
<evidence type="ECO:0000313" key="10">
    <source>
        <dbReference type="EMBL" id="SUZ90104.1"/>
    </source>
</evidence>
<dbReference type="SUPFAM" id="SSF56645">
    <property type="entry name" value="Acyl-CoA dehydrogenase NM domain-like"/>
    <property type="match status" value="1"/>
</dbReference>
<comment type="similarity">
    <text evidence="2">Belongs to the acyl-CoA dehydrogenase family.</text>
</comment>
<organism evidence="10">
    <name type="scientific">marine metagenome</name>
    <dbReference type="NCBI Taxonomy" id="408172"/>
    <lineage>
        <taxon>unclassified sequences</taxon>
        <taxon>metagenomes</taxon>
        <taxon>ecological metagenomes</taxon>
    </lineage>
</organism>
<keyword evidence="4" id="KW-0274">FAD</keyword>
<name>A0A381RFU7_9ZZZZ</name>
<dbReference type="Gene3D" id="2.40.110.10">
    <property type="entry name" value="Butyryl-CoA Dehydrogenase, subunit A, domain 2"/>
    <property type="match status" value="1"/>
</dbReference>
<evidence type="ECO:0000256" key="2">
    <source>
        <dbReference type="ARBA" id="ARBA00009347"/>
    </source>
</evidence>
<feature type="compositionally biased region" description="Gly residues" evidence="6">
    <location>
        <begin position="241"/>
        <end position="250"/>
    </location>
</feature>
<dbReference type="Pfam" id="PF02770">
    <property type="entry name" value="Acyl-CoA_dh_M"/>
    <property type="match status" value="1"/>
</dbReference>
<dbReference type="FunFam" id="2.40.110.10:FF:000011">
    <property type="entry name" value="Acyl-CoA dehydrogenase FadE34"/>
    <property type="match status" value="1"/>
</dbReference>
<evidence type="ECO:0000256" key="6">
    <source>
        <dbReference type="SAM" id="MobiDB-lite"/>
    </source>
</evidence>
<dbReference type="Gene3D" id="1.10.540.10">
    <property type="entry name" value="Acyl-CoA dehydrogenase/oxidase, N-terminal domain"/>
    <property type="match status" value="1"/>
</dbReference>
<dbReference type="InterPro" id="IPR006091">
    <property type="entry name" value="Acyl-CoA_Oxase/DH_mid-dom"/>
</dbReference>
<dbReference type="InterPro" id="IPR013786">
    <property type="entry name" value="AcylCoA_DH/ox_N"/>
</dbReference>
<gene>
    <name evidence="10" type="ORF">METZ01_LOCUS42958</name>
</gene>
<evidence type="ECO:0000256" key="5">
    <source>
        <dbReference type="ARBA" id="ARBA00023002"/>
    </source>
</evidence>
<dbReference type="InterPro" id="IPR037069">
    <property type="entry name" value="AcylCoA_DH/ox_N_sf"/>
</dbReference>
<dbReference type="InterPro" id="IPR009075">
    <property type="entry name" value="AcylCo_DH/oxidase_C"/>
</dbReference>
<dbReference type="PANTHER" id="PTHR43292:SF3">
    <property type="entry name" value="ACYL-COA DEHYDROGENASE FADE29"/>
    <property type="match status" value="1"/>
</dbReference>
<feature type="domain" description="Acyl-CoA oxidase/dehydrogenase middle" evidence="8">
    <location>
        <begin position="119"/>
        <end position="212"/>
    </location>
</feature>
<accession>A0A381RFU7</accession>
<sequence length="389" mass="42849">MSDIDGFRNEVRDWLAEHCPEGARSGASGDTGDAMKQWRDTLIEQGWTVPMWPKEYGGGGLDRAQARVLAEELGRIRARPTFMGGMGTGMLGPTLLEYGTEEQKKRHLIPITRGETRWCQGYSEPGAGSDLAGLQTKAVDKGDHFLINGQKIWTSGAQFANRMFALVRTDPDAPKHEGISFVLLDMEQPGITVKPIRTIGGNSPFNEVFFDDAIAQKEDLVGELNQGWTVGKRLLQHERSGQGGLGGVGGTRQSPRSFALADTAKQYRGEKDGRIEDTAVRDRVLTIGMNQTALQLTQRRVMAENRSGDTMSFATSIFKYVSTNLTQQLTDLRTQMMGTQGVGWEGDSFEQTELDTTRGWLGSRAMTIYGGSNEIQLNIIAKRVLNLPD</sequence>
<dbReference type="Pfam" id="PF02771">
    <property type="entry name" value="Acyl-CoA_dh_N"/>
    <property type="match status" value="1"/>
</dbReference>
<dbReference type="GO" id="GO:0050660">
    <property type="term" value="F:flavin adenine dinucleotide binding"/>
    <property type="evidence" value="ECO:0007669"/>
    <property type="project" value="InterPro"/>
</dbReference>
<keyword evidence="3" id="KW-0285">Flavoprotein</keyword>
<dbReference type="GO" id="GO:0005886">
    <property type="term" value="C:plasma membrane"/>
    <property type="evidence" value="ECO:0007669"/>
    <property type="project" value="TreeGrafter"/>
</dbReference>
<dbReference type="GO" id="GO:0016627">
    <property type="term" value="F:oxidoreductase activity, acting on the CH-CH group of donors"/>
    <property type="evidence" value="ECO:0007669"/>
    <property type="project" value="InterPro"/>
</dbReference>
<evidence type="ECO:0000256" key="1">
    <source>
        <dbReference type="ARBA" id="ARBA00001974"/>
    </source>
</evidence>
<feature type="region of interest" description="Disordered" evidence="6">
    <location>
        <begin position="241"/>
        <end position="265"/>
    </location>
</feature>
<dbReference type="InterPro" id="IPR009100">
    <property type="entry name" value="AcylCoA_DH/oxidase_NM_dom_sf"/>
</dbReference>
<feature type="domain" description="Acyl-CoA dehydrogenase/oxidase C-terminal" evidence="7">
    <location>
        <begin position="225"/>
        <end position="385"/>
    </location>
</feature>
<comment type="cofactor">
    <cofactor evidence="1">
        <name>FAD</name>
        <dbReference type="ChEBI" id="CHEBI:57692"/>
    </cofactor>
</comment>
<evidence type="ECO:0000259" key="7">
    <source>
        <dbReference type="Pfam" id="PF00441"/>
    </source>
</evidence>
<dbReference type="EMBL" id="UINC01001867">
    <property type="protein sequence ID" value="SUZ90104.1"/>
    <property type="molecule type" value="Genomic_DNA"/>
</dbReference>
<dbReference type="Gene3D" id="1.20.140.10">
    <property type="entry name" value="Butyryl-CoA Dehydrogenase, subunit A, domain 3"/>
    <property type="match status" value="1"/>
</dbReference>
<evidence type="ECO:0000256" key="3">
    <source>
        <dbReference type="ARBA" id="ARBA00022630"/>
    </source>
</evidence>
<dbReference type="InterPro" id="IPR052161">
    <property type="entry name" value="Mycobact_Acyl-CoA_DH"/>
</dbReference>
<proteinExistence type="inferred from homology"/>
<dbReference type="InterPro" id="IPR036250">
    <property type="entry name" value="AcylCo_DH-like_C"/>
</dbReference>
<evidence type="ECO:0000259" key="9">
    <source>
        <dbReference type="Pfam" id="PF02771"/>
    </source>
</evidence>
<evidence type="ECO:0000259" key="8">
    <source>
        <dbReference type="Pfam" id="PF02770"/>
    </source>
</evidence>
<dbReference type="PANTHER" id="PTHR43292">
    <property type="entry name" value="ACYL-COA DEHYDROGENASE"/>
    <property type="match status" value="1"/>
</dbReference>
<evidence type="ECO:0000256" key="4">
    <source>
        <dbReference type="ARBA" id="ARBA00022827"/>
    </source>
</evidence>
<dbReference type="Pfam" id="PF00441">
    <property type="entry name" value="Acyl-CoA_dh_1"/>
    <property type="match status" value="1"/>
</dbReference>
<dbReference type="SUPFAM" id="SSF47203">
    <property type="entry name" value="Acyl-CoA dehydrogenase C-terminal domain-like"/>
    <property type="match status" value="1"/>
</dbReference>
<feature type="domain" description="Acyl-CoA dehydrogenase/oxidase N-terminal" evidence="9">
    <location>
        <begin position="7"/>
        <end position="115"/>
    </location>
</feature>